<reference evidence="4 5" key="1">
    <citation type="submission" date="2021-03" db="EMBL/GenBank/DDBJ databases">
        <title>Sequencing the genomes of 1000 actinobacteria strains.</title>
        <authorList>
            <person name="Klenk H.-P."/>
        </authorList>
    </citation>
    <scope>NUCLEOTIDE SEQUENCE [LARGE SCALE GENOMIC DNA]</scope>
    <source>
        <strain evidence="4 5">DSM 14566</strain>
    </source>
</reference>
<keyword evidence="1 4" id="KW-0238">DNA-binding</keyword>
<dbReference type="EMBL" id="JAGIOD010000001">
    <property type="protein sequence ID" value="MBP2380496.1"/>
    <property type="molecule type" value="Genomic_DNA"/>
</dbReference>
<dbReference type="PANTHER" id="PTHR30204:SF93">
    <property type="entry name" value="HTH MERR-TYPE DOMAIN-CONTAINING PROTEIN"/>
    <property type="match status" value="1"/>
</dbReference>
<keyword evidence="5" id="KW-1185">Reference proteome</keyword>
<dbReference type="PROSITE" id="PS50937">
    <property type="entry name" value="HTH_MERR_2"/>
    <property type="match status" value="1"/>
</dbReference>
<feature type="region of interest" description="Disordered" evidence="2">
    <location>
        <begin position="256"/>
        <end position="277"/>
    </location>
</feature>
<dbReference type="InterPro" id="IPR009061">
    <property type="entry name" value="DNA-bd_dom_put_sf"/>
</dbReference>
<dbReference type="PRINTS" id="PR00040">
    <property type="entry name" value="HTHMERR"/>
</dbReference>
<dbReference type="RefSeq" id="WP_209898499.1">
    <property type="nucleotide sequence ID" value="NZ_BAAAJW010000008.1"/>
</dbReference>
<evidence type="ECO:0000313" key="4">
    <source>
        <dbReference type="EMBL" id="MBP2380496.1"/>
    </source>
</evidence>
<accession>A0ABS4WWB9</accession>
<dbReference type="PANTHER" id="PTHR30204">
    <property type="entry name" value="REDOX-CYCLING DRUG-SENSING TRANSCRIPTIONAL ACTIVATOR SOXR"/>
    <property type="match status" value="1"/>
</dbReference>
<proteinExistence type="predicted"/>
<dbReference type="SMART" id="SM00422">
    <property type="entry name" value="HTH_MERR"/>
    <property type="match status" value="1"/>
</dbReference>
<feature type="compositionally biased region" description="Pro residues" evidence="2">
    <location>
        <begin position="268"/>
        <end position="277"/>
    </location>
</feature>
<dbReference type="InterPro" id="IPR000551">
    <property type="entry name" value="MerR-type_HTH_dom"/>
</dbReference>
<dbReference type="Gene3D" id="1.10.1660.10">
    <property type="match status" value="1"/>
</dbReference>
<sequence length="277" mass="31146">MHVVRGVTISQAAAYTGVTVKAVRHYHRLGLLPEPERDPSGYRRYGSEELFRLIQIRTLGGAGVPLAQVDLLLATDPASFEESLQELDQRIEDQIHVLRERQRKLHELTSVEQALLPQRAIELLAHLRDLSFDDTFVDLQREGLVLANAMAPDLFENFLEQFEERLRDPTHVAILHASWAAEGMSPDDPRLETLADDMAQSILAHRTGLSLPESVRKGTQAGEVYDAINHHRSQEWPTASRLTELVEERLRAAGLHIPAPLHNRPGPQDVPAPRPDH</sequence>
<gene>
    <name evidence="4" type="ORF">JOF43_000453</name>
</gene>
<dbReference type="SUPFAM" id="SSF46955">
    <property type="entry name" value="Putative DNA-binding domain"/>
    <property type="match status" value="1"/>
</dbReference>
<evidence type="ECO:0000259" key="3">
    <source>
        <dbReference type="PROSITE" id="PS50937"/>
    </source>
</evidence>
<evidence type="ECO:0000256" key="1">
    <source>
        <dbReference type="ARBA" id="ARBA00023125"/>
    </source>
</evidence>
<dbReference type="Proteomes" id="UP001519290">
    <property type="component" value="Unassembled WGS sequence"/>
</dbReference>
<organism evidence="4 5">
    <name type="scientific">Brachybacterium sacelli</name>
    <dbReference type="NCBI Taxonomy" id="173364"/>
    <lineage>
        <taxon>Bacteria</taxon>
        <taxon>Bacillati</taxon>
        <taxon>Actinomycetota</taxon>
        <taxon>Actinomycetes</taxon>
        <taxon>Micrococcales</taxon>
        <taxon>Dermabacteraceae</taxon>
        <taxon>Brachybacterium</taxon>
    </lineage>
</organism>
<dbReference type="InterPro" id="IPR047057">
    <property type="entry name" value="MerR_fam"/>
</dbReference>
<evidence type="ECO:0000256" key="2">
    <source>
        <dbReference type="SAM" id="MobiDB-lite"/>
    </source>
</evidence>
<evidence type="ECO:0000313" key="5">
    <source>
        <dbReference type="Proteomes" id="UP001519290"/>
    </source>
</evidence>
<dbReference type="GO" id="GO:0003677">
    <property type="term" value="F:DNA binding"/>
    <property type="evidence" value="ECO:0007669"/>
    <property type="project" value="UniProtKB-KW"/>
</dbReference>
<dbReference type="CDD" id="cd00592">
    <property type="entry name" value="HTH_MerR-like"/>
    <property type="match status" value="1"/>
</dbReference>
<name>A0ABS4WWB9_9MICO</name>
<feature type="domain" description="HTH merR-type" evidence="3">
    <location>
        <begin position="8"/>
        <end position="75"/>
    </location>
</feature>
<dbReference type="Pfam" id="PF00376">
    <property type="entry name" value="MerR"/>
    <property type="match status" value="1"/>
</dbReference>
<comment type="caution">
    <text evidence="4">The sequence shown here is derived from an EMBL/GenBank/DDBJ whole genome shotgun (WGS) entry which is preliminary data.</text>
</comment>
<protein>
    <submittedName>
        <fullName evidence="4">DNA-binding transcriptional MerR regulator</fullName>
    </submittedName>
</protein>